<dbReference type="PANTHER" id="PTHR23419">
    <property type="entry name" value="DIVALENT CATION TOLERANCE CUTA-RELATED"/>
    <property type="match status" value="1"/>
</dbReference>
<dbReference type="RefSeq" id="WP_026609001.1">
    <property type="nucleotide sequence ID" value="NZ_OX458333.1"/>
</dbReference>
<organism evidence="2 3">
    <name type="scientific">Methylocaldum szegediense</name>
    <dbReference type="NCBI Taxonomy" id="73780"/>
    <lineage>
        <taxon>Bacteria</taxon>
        <taxon>Pseudomonadati</taxon>
        <taxon>Pseudomonadota</taxon>
        <taxon>Gammaproteobacteria</taxon>
        <taxon>Methylococcales</taxon>
        <taxon>Methylococcaceae</taxon>
        <taxon>Methylocaldum</taxon>
    </lineage>
</organism>
<dbReference type="PANTHER" id="PTHR23419:SF8">
    <property type="entry name" value="FI09726P"/>
    <property type="match status" value="1"/>
</dbReference>
<dbReference type="InterPro" id="IPR015867">
    <property type="entry name" value="N-reg_PII/ATP_PRibTrfase_C"/>
</dbReference>
<dbReference type="Pfam" id="PF03091">
    <property type="entry name" value="CutA1"/>
    <property type="match status" value="1"/>
</dbReference>
<comment type="similarity">
    <text evidence="1">Belongs to the CutA family.</text>
</comment>
<evidence type="ECO:0000313" key="3">
    <source>
        <dbReference type="Proteomes" id="UP001162030"/>
    </source>
</evidence>
<proteinExistence type="inferred from homology"/>
<evidence type="ECO:0000256" key="1">
    <source>
        <dbReference type="ARBA" id="ARBA00010169"/>
    </source>
</evidence>
<evidence type="ECO:0000313" key="2">
    <source>
        <dbReference type="EMBL" id="CAI8787658.1"/>
    </source>
</evidence>
<keyword evidence="3" id="KW-1185">Reference proteome</keyword>
<dbReference type="SUPFAM" id="SSF54913">
    <property type="entry name" value="GlnB-like"/>
    <property type="match status" value="1"/>
</dbReference>
<name>A0ABM9HZD8_9GAMM</name>
<protein>
    <submittedName>
        <fullName evidence="2">Copper binding protein CutA</fullName>
    </submittedName>
</protein>
<dbReference type="InterPro" id="IPR004323">
    <property type="entry name" value="Ion_tolerance_CutA"/>
</dbReference>
<accession>A0ABM9HZD8</accession>
<sequence length="109" mass="12209">MSTEYCLVLCTCPDAKTAETLAADVVAERLATCVNIVPGLTSVYPWEGKIETAQEHLLLMKTETAAFEALEVFVREKHPYELPEVIAVPVLRGSTAYLDWISEWLHRKS</sequence>
<dbReference type="Proteomes" id="UP001162030">
    <property type="component" value="Chromosome"/>
</dbReference>
<dbReference type="EMBL" id="OX458333">
    <property type="protein sequence ID" value="CAI8787658.1"/>
    <property type="molecule type" value="Genomic_DNA"/>
</dbReference>
<reference evidence="2 3" key="1">
    <citation type="submission" date="2023-03" db="EMBL/GenBank/DDBJ databases">
        <authorList>
            <person name="Pearce D."/>
        </authorList>
    </citation>
    <scope>NUCLEOTIDE SEQUENCE [LARGE SCALE GENOMIC DNA]</scope>
    <source>
        <strain evidence="2">Msz</strain>
    </source>
</reference>
<dbReference type="Gene3D" id="3.30.70.120">
    <property type="match status" value="1"/>
</dbReference>
<gene>
    <name evidence="2" type="primary">cutA</name>
    <name evidence="2" type="ORF">MSZNOR_1343</name>
</gene>
<dbReference type="InterPro" id="IPR011322">
    <property type="entry name" value="N-reg_PII-like_a/b"/>
</dbReference>